<name>A0A2P8CWP4_9ACTN</name>
<dbReference type="RefSeq" id="WP_106586181.1">
    <property type="nucleotide sequence ID" value="NZ_PYGA01000026.1"/>
</dbReference>
<feature type="domain" description="DUF397" evidence="1">
    <location>
        <begin position="12"/>
        <end position="62"/>
    </location>
</feature>
<evidence type="ECO:0000313" key="3">
    <source>
        <dbReference type="Proteomes" id="UP000240542"/>
    </source>
</evidence>
<dbReference type="AlphaFoldDB" id="A0A2P8CWP4"/>
<dbReference type="InterPro" id="IPR007278">
    <property type="entry name" value="DUF397"/>
</dbReference>
<evidence type="ECO:0000313" key="2">
    <source>
        <dbReference type="EMBL" id="PSK89404.1"/>
    </source>
</evidence>
<gene>
    <name evidence="2" type="ORF">CLV63_12640</name>
</gene>
<proteinExistence type="predicted"/>
<evidence type="ECO:0000259" key="1">
    <source>
        <dbReference type="Pfam" id="PF04149"/>
    </source>
</evidence>
<accession>A0A2P8CWP4</accession>
<comment type="caution">
    <text evidence="2">The sequence shown here is derived from an EMBL/GenBank/DDBJ whole genome shotgun (WGS) entry which is preliminary data.</text>
</comment>
<organism evidence="2 3">
    <name type="scientific">Murinocardiopsis flavida</name>
    <dbReference type="NCBI Taxonomy" id="645275"/>
    <lineage>
        <taxon>Bacteria</taxon>
        <taxon>Bacillati</taxon>
        <taxon>Actinomycetota</taxon>
        <taxon>Actinomycetes</taxon>
        <taxon>Streptosporangiales</taxon>
        <taxon>Nocardiopsidaceae</taxon>
        <taxon>Murinocardiopsis</taxon>
    </lineage>
</organism>
<protein>
    <submittedName>
        <fullName evidence="2">Uncharacterized protein DUF397</fullName>
    </submittedName>
</protein>
<dbReference type="Pfam" id="PF04149">
    <property type="entry name" value="DUF397"/>
    <property type="match status" value="1"/>
</dbReference>
<sequence length="66" mass="7354">MHLSIEDFDRPFRTSSYSSAADNCVEMADGRRGVAIRDTKNRELGALFFGAGEWRAFIDAARNNGL</sequence>
<dbReference type="EMBL" id="PYGA01000026">
    <property type="protein sequence ID" value="PSK89404.1"/>
    <property type="molecule type" value="Genomic_DNA"/>
</dbReference>
<dbReference type="OrthoDB" id="3698041at2"/>
<dbReference type="Proteomes" id="UP000240542">
    <property type="component" value="Unassembled WGS sequence"/>
</dbReference>
<keyword evidence="3" id="KW-1185">Reference proteome</keyword>
<reference evidence="2 3" key="1">
    <citation type="submission" date="2018-03" db="EMBL/GenBank/DDBJ databases">
        <title>Genomic Encyclopedia of Archaeal and Bacterial Type Strains, Phase II (KMG-II): from individual species to whole genera.</title>
        <authorList>
            <person name="Goeker M."/>
        </authorList>
    </citation>
    <scope>NUCLEOTIDE SEQUENCE [LARGE SCALE GENOMIC DNA]</scope>
    <source>
        <strain evidence="2 3">DSM 45312</strain>
    </source>
</reference>